<name>A0A368XH61_9BACI</name>
<dbReference type="InterPro" id="IPR036188">
    <property type="entry name" value="FAD/NAD-bd_sf"/>
</dbReference>
<keyword evidence="5" id="KW-0560">Oxidoreductase</keyword>
<sequence length="405" mass="45063">MNKPKIVILGAGYAGLTTAARLQKKLNENDADITLVNKDHYHYEATWLHENAAGTLHHDRSRFEIKDIINSAKINFVKDTVTAIKPDDKKVELINGVLDYDYLIVGLGFEAATFGIPGLYENAFMIGNIDQARLLRQHIEYQFAKFNNETEPAQERLNIVVGGGGFTGIEFLGEIADRVPQLCKEYDVDRNKVRIINVEAMDTILPGFDPELIEYAMNSLEARGVEFKLGAFLKECREDGITIEVNGEKEDIPTNTTVWAAGVKANSLVEKSGLEHNRGKIEVDKYLRVPSHEEIFVIGDCALIWNKEIDRPYPPTAQIAMQEADVCAHNIKALVKGGEQEEFEFNNMGTVASLGHGDAIGVVMGDKKLFGWYASVMKKVIDNRALYKIGGLGLVLKKGKFNFLG</sequence>
<evidence type="ECO:0000256" key="4">
    <source>
        <dbReference type="ARBA" id="ARBA00022827"/>
    </source>
</evidence>
<dbReference type="PANTHER" id="PTHR42913:SF3">
    <property type="entry name" value="64 KDA MITOCHONDRIAL NADH DEHYDROGENASE (EUROFUNG)"/>
    <property type="match status" value="1"/>
</dbReference>
<reference evidence="7 8" key="1">
    <citation type="submission" date="2018-07" db="EMBL/GenBank/DDBJ databases">
        <title>Genomic Encyclopedia of Type Strains, Phase IV (KMG-IV): sequencing the most valuable type-strain genomes for metagenomic binning, comparative biology and taxonomic classification.</title>
        <authorList>
            <person name="Goeker M."/>
        </authorList>
    </citation>
    <scope>NUCLEOTIDE SEQUENCE [LARGE SCALE GENOMIC DNA]</scope>
    <source>
        <strain evidence="7 8">DSM 27696</strain>
    </source>
</reference>
<dbReference type="Pfam" id="PF07992">
    <property type="entry name" value="Pyr_redox_2"/>
    <property type="match status" value="1"/>
</dbReference>
<accession>A0A368XH61</accession>
<keyword evidence="4" id="KW-0274">FAD</keyword>
<evidence type="ECO:0000313" key="7">
    <source>
        <dbReference type="EMBL" id="RCW66939.1"/>
    </source>
</evidence>
<organism evidence="7 8">
    <name type="scientific">Saliterribacillus persicus</name>
    <dbReference type="NCBI Taxonomy" id="930114"/>
    <lineage>
        <taxon>Bacteria</taxon>
        <taxon>Bacillati</taxon>
        <taxon>Bacillota</taxon>
        <taxon>Bacilli</taxon>
        <taxon>Bacillales</taxon>
        <taxon>Bacillaceae</taxon>
        <taxon>Saliterribacillus</taxon>
    </lineage>
</organism>
<gene>
    <name evidence="7" type="ORF">DFR57_10835</name>
</gene>
<dbReference type="AlphaFoldDB" id="A0A368XH61"/>
<dbReference type="PRINTS" id="PR00368">
    <property type="entry name" value="FADPNR"/>
</dbReference>
<dbReference type="OrthoDB" id="9781621at2"/>
<protein>
    <submittedName>
        <fullName evidence="7">NADH dehydrogenase</fullName>
    </submittedName>
</protein>
<keyword evidence="3" id="KW-0285">Flavoprotein</keyword>
<dbReference type="GO" id="GO:0003955">
    <property type="term" value="F:NAD(P)H dehydrogenase (quinone) activity"/>
    <property type="evidence" value="ECO:0007669"/>
    <property type="project" value="TreeGrafter"/>
</dbReference>
<dbReference type="RefSeq" id="WP_114353091.1">
    <property type="nucleotide sequence ID" value="NZ_QPJJ01000008.1"/>
</dbReference>
<comment type="cofactor">
    <cofactor evidence="1">
        <name>FAD</name>
        <dbReference type="ChEBI" id="CHEBI:57692"/>
    </cofactor>
</comment>
<dbReference type="SUPFAM" id="SSF51905">
    <property type="entry name" value="FAD/NAD(P)-binding domain"/>
    <property type="match status" value="1"/>
</dbReference>
<comment type="caution">
    <text evidence="7">The sequence shown here is derived from an EMBL/GenBank/DDBJ whole genome shotgun (WGS) entry which is preliminary data.</text>
</comment>
<comment type="similarity">
    <text evidence="2">Belongs to the NADH dehydrogenase family.</text>
</comment>
<feature type="domain" description="FAD/NAD(P)-binding" evidence="6">
    <location>
        <begin position="5"/>
        <end position="324"/>
    </location>
</feature>
<dbReference type="Proteomes" id="UP000252585">
    <property type="component" value="Unassembled WGS sequence"/>
</dbReference>
<dbReference type="InterPro" id="IPR051169">
    <property type="entry name" value="NADH-Q_oxidoreductase"/>
</dbReference>
<evidence type="ECO:0000313" key="8">
    <source>
        <dbReference type="Proteomes" id="UP000252585"/>
    </source>
</evidence>
<proteinExistence type="inferred from homology"/>
<evidence type="ECO:0000256" key="2">
    <source>
        <dbReference type="ARBA" id="ARBA00005272"/>
    </source>
</evidence>
<dbReference type="EMBL" id="QPJJ01000008">
    <property type="protein sequence ID" value="RCW66939.1"/>
    <property type="molecule type" value="Genomic_DNA"/>
</dbReference>
<evidence type="ECO:0000256" key="3">
    <source>
        <dbReference type="ARBA" id="ARBA00022630"/>
    </source>
</evidence>
<dbReference type="InterPro" id="IPR023753">
    <property type="entry name" value="FAD/NAD-binding_dom"/>
</dbReference>
<evidence type="ECO:0000259" key="6">
    <source>
        <dbReference type="Pfam" id="PF07992"/>
    </source>
</evidence>
<dbReference type="GO" id="GO:0019646">
    <property type="term" value="P:aerobic electron transport chain"/>
    <property type="evidence" value="ECO:0007669"/>
    <property type="project" value="TreeGrafter"/>
</dbReference>
<dbReference type="Gene3D" id="3.50.50.100">
    <property type="match status" value="1"/>
</dbReference>
<evidence type="ECO:0000256" key="1">
    <source>
        <dbReference type="ARBA" id="ARBA00001974"/>
    </source>
</evidence>
<evidence type="ECO:0000256" key="5">
    <source>
        <dbReference type="ARBA" id="ARBA00023002"/>
    </source>
</evidence>
<keyword evidence="8" id="KW-1185">Reference proteome</keyword>
<dbReference type="PANTHER" id="PTHR42913">
    <property type="entry name" value="APOPTOSIS-INDUCING FACTOR 1"/>
    <property type="match status" value="1"/>
</dbReference>